<dbReference type="Proteomes" id="UP000283090">
    <property type="component" value="Unassembled WGS sequence"/>
</dbReference>
<dbReference type="CDD" id="cd00067">
    <property type="entry name" value="GAL4"/>
    <property type="match status" value="1"/>
</dbReference>
<dbReference type="PANTHER" id="PTHR37534">
    <property type="entry name" value="TRANSCRIPTIONAL ACTIVATOR PROTEIN UGA3"/>
    <property type="match status" value="1"/>
</dbReference>
<dbReference type="STRING" id="97331.A0A437ADI8"/>
<evidence type="ECO:0000256" key="2">
    <source>
        <dbReference type="ARBA" id="ARBA00023242"/>
    </source>
</evidence>
<dbReference type="Gene3D" id="4.10.240.10">
    <property type="entry name" value="Zn(2)-C6 fungal-type DNA-binding domain"/>
    <property type="match status" value="1"/>
</dbReference>
<comment type="caution">
    <text evidence="5">The sequence shown here is derived from an EMBL/GenBank/DDBJ whole genome shotgun (WGS) entry which is preliminary data.</text>
</comment>
<dbReference type="GO" id="GO:0005634">
    <property type="term" value="C:nucleus"/>
    <property type="evidence" value="ECO:0007669"/>
    <property type="project" value="UniProtKB-SubCell"/>
</dbReference>
<dbReference type="InterPro" id="IPR021858">
    <property type="entry name" value="Fun_TF"/>
</dbReference>
<evidence type="ECO:0000313" key="5">
    <source>
        <dbReference type="EMBL" id="RVD89355.1"/>
    </source>
</evidence>
<dbReference type="EMBL" id="SAEB01000001">
    <property type="protein sequence ID" value="RVD89355.1"/>
    <property type="molecule type" value="Genomic_DNA"/>
</dbReference>
<comment type="subcellular location">
    <subcellularLocation>
        <location evidence="1">Nucleus</location>
    </subcellularLocation>
</comment>
<dbReference type="GO" id="GO:0045944">
    <property type="term" value="P:positive regulation of transcription by RNA polymerase II"/>
    <property type="evidence" value="ECO:0007669"/>
    <property type="project" value="TreeGrafter"/>
</dbReference>
<dbReference type="GO" id="GO:0000981">
    <property type="term" value="F:DNA-binding transcription factor activity, RNA polymerase II-specific"/>
    <property type="evidence" value="ECO:0007669"/>
    <property type="project" value="InterPro"/>
</dbReference>
<feature type="compositionally biased region" description="Acidic residues" evidence="3">
    <location>
        <begin position="88"/>
        <end position="98"/>
    </location>
</feature>
<name>A0A437ADI8_ARTFL</name>
<dbReference type="InterPro" id="IPR036864">
    <property type="entry name" value="Zn2-C6_fun-type_DNA-bd_sf"/>
</dbReference>
<dbReference type="RefSeq" id="XP_067494899.1">
    <property type="nucleotide sequence ID" value="XM_067632651.1"/>
</dbReference>
<dbReference type="InterPro" id="IPR001138">
    <property type="entry name" value="Zn2Cys6_DnaBD"/>
</dbReference>
<feature type="region of interest" description="Disordered" evidence="3">
    <location>
        <begin position="83"/>
        <end position="163"/>
    </location>
</feature>
<dbReference type="PROSITE" id="PS50048">
    <property type="entry name" value="ZN2_CY6_FUNGAL_2"/>
    <property type="match status" value="1"/>
</dbReference>
<dbReference type="GO" id="GO:0000976">
    <property type="term" value="F:transcription cis-regulatory region binding"/>
    <property type="evidence" value="ECO:0007669"/>
    <property type="project" value="TreeGrafter"/>
</dbReference>
<dbReference type="PROSITE" id="PS00463">
    <property type="entry name" value="ZN2_CY6_FUNGAL_1"/>
    <property type="match status" value="1"/>
</dbReference>
<evidence type="ECO:0000256" key="1">
    <source>
        <dbReference type="ARBA" id="ARBA00004123"/>
    </source>
</evidence>
<dbReference type="VEuPathDB" id="FungiDB:DFL_000368"/>
<reference evidence="5 6" key="1">
    <citation type="submission" date="2019-01" db="EMBL/GenBank/DDBJ databases">
        <title>Intercellular communication is required for trap formation in the nematode-trapping fungus Duddingtonia flagrans.</title>
        <authorList>
            <person name="Youssar L."/>
            <person name="Wernet V."/>
            <person name="Hensel N."/>
            <person name="Hildebrandt H.-G."/>
            <person name="Fischer R."/>
        </authorList>
    </citation>
    <scope>NUCLEOTIDE SEQUENCE [LARGE SCALE GENOMIC DNA]</scope>
    <source>
        <strain evidence="5 6">CBS H-5679</strain>
    </source>
</reference>
<sequence length="629" mass="69904">MSPRPSKPHGLRLSICSTTCSSNGDYSAGSVTPSSATTFSISPTSSLNVNLPFSTYTGSAYAQSTYAASSASSVKEEPFTPAFLTSSDENEDNGDVADTEASPPQQEIKAEATVEPKFELELKTEDITPTSLVPQQPIKRPRGRPRKNPPNLPEPKSKVAKGRSKTGCLTCRKRKKKCDEGKPECNNCGKNGYVCEGYSPKTYWRSGRDANHRIPFQPTLPALIEGVDSDLDRKLLNHFVVTVSSVFSHLGEEGRTFKEVLLPLAIDNSGLMHSMLCLAASHLAKTDPSVRNAQYHHKDLAIRILTQGINSLTLQEGSVIDDSTVATTIILCLEAIGEGDNTGAHRTHMDYLNSVADKMNARAKAKDTEPHELKFARFFIEFFYYHLVLDGMTNMTRRPTLDLSTFGRAPAGPAPLAPFMPEASTQVTTQEHVEQSTEAGTLIGTLNQLFENISRITALRDMIRKRKADGLYPTINEVMLSKAVEIDEQVRTWKPNQDPSQPYRGFYAMLYQQVTWIYLYRTVQRSVPDPKIRNAVDEGLKCLAALPPGLYSYGVLLMPVFLLGCAAFDVEQRPEINRKLEEMKTAGLQNAFHAQKVVEKVWELMDAEDETSWDWEKIIQDFGYNFLLS</sequence>
<evidence type="ECO:0000259" key="4">
    <source>
        <dbReference type="PROSITE" id="PS50048"/>
    </source>
</evidence>
<keyword evidence="6" id="KW-1185">Reference proteome</keyword>
<dbReference type="GO" id="GO:0008270">
    <property type="term" value="F:zinc ion binding"/>
    <property type="evidence" value="ECO:0007669"/>
    <property type="project" value="InterPro"/>
</dbReference>
<organism evidence="5 6">
    <name type="scientific">Arthrobotrys flagrans</name>
    <name type="common">Nematode-trapping fungus</name>
    <name type="synonym">Trichothecium flagrans</name>
    <dbReference type="NCBI Taxonomy" id="97331"/>
    <lineage>
        <taxon>Eukaryota</taxon>
        <taxon>Fungi</taxon>
        <taxon>Dikarya</taxon>
        <taxon>Ascomycota</taxon>
        <taxon>Pezizomycotina</taxon>
        <taxon>Orbiliomycetes</taxon>
        <taxon>Orbiliales</taxon>
        <taxon>Orbiliaceae</taxon>
        <taxon>Arthrobotrys</taxon>
    </lineage>
</organism>
<gene>
    <name evidence="5" type="ORF">DFL_000368</name>
</gene>
<dbReference type="PANTHER" id="PTHR37534:SF38">
    <property type="entry name" value="ZN(2)-C6 FUNGAL-TYPE DOMAIN-CONTAINING PROTEIN"/>
    <property type="match status" value="1"/>
</dbReference>
<feature type="compositionally biased region" description="Basic and acidic residues" evidence="3">
    <location>
        <begin position="108"/>
        <end position="126"/>
    </location>
</feature>
<proteinExistence type="predicted"/>
<dbReference type="GeneID" id="93582679"/>
<dbReference type="SMART" id="SM00066">
    <property type="entry name" value="GAL4"/>
    <property type="match status" value="1"/>
</dbReference>
<accession>A0A437ADI8</accession>
<dbReference type="OrthoDB" id="5333823at2759"/>
<dbReference type="SUPFAM" id="SSF57701">
    <property type="entry name" value="Zn2/Cys6 DNA-binding domain"/>
    <property type="match status" value="1"/>
</dbReference>
<dbReference type="Pfam" id="PF11951">
    <property type="entry name" value="Fungal_trans_2"/>
    <property type="match status" value="1"/>
</dbReference>
<evidence type="ECO:0000256" key="3">
    <source>
        <dbReference type="SAM" id="MobiDB-lite"/>
    </source>
</evidence>
<evidence type="ECO:0000313" key="6">
    <source>
        <dbReference type="Proteomes" id="UP000283090"/>
    </source>
</evidence>
<dbReference type="Pfam" id="PF00172">
    <property type="entry name" value="Zn_clus"/>
    <property type="match status" value="1"/>
</dbReference>
<protein>
    <recommendedName>
        <fullName evidence="4">Zn(2)-C6 fungal-type domain-containing protein</fullName>
    </recommendedName>
</protein>
<dbReference type="AlphaFoldDB" id="A0A437ADI8"/>
<keyword evidence="2" id="KW-0539">Nucleus</keyword>
<feature type="domain" description="Zn(2)-C6 fungal-type" evidence="4">
    <location>
        <begin position="167"/>
        <end position="195"/>
    </location>
</feature>